<dbReference type="AlphaFoldDB" id="A0A6A6MM36"/>
<dbReference type="EMBL" id="JAAGAX010000005">
    <property type="protein sequence ID" value="KAF2313585.1"/>
    <property type="molecule type" value="Genomic_DNA"/>
</dbReference>
<keyword evidence="3" id="KW-1185">Reference proteome</keyword>
<gene>
    <name evidence="2" type="ORF">GH714_012269</name>
</gene>
<dbReference type="InterPro" id="IPR009769">
    <property type="entry name" value="EDR2_C"/>
</dbReference>
<dbReference type="Proteomes" id="UP000467840">
    <property type="component" value="Chromosome 15"/>
</dbReference>
<organism evidence="2 3">
    <name type="scientific">Hevea brasiliensis</name>
    <name type="common">Para rubber tree</name>
    <name type="synonym">Siphonia brasiliensis</name>
    <dbReference type="NCBI Taxonomy" id="3981"/>
    <lineage>
        <taxon>Eukaryota</taxon>
        <taxon>Viridiplantae</taxon>
        <taxon>Streptophyta</taxon>
        <taxon>Embryophyta</taxon>
        <taxon>Tracheophyta</taxon>
        <taxon>Spermatophyta</taxon>
        <taxon>Magnoliopsida</taxon>
        <taxon>eudicotyledons</taxon>
        <taxon>Gunneridae</taxon>
        <taxon>Pentapetalae</taxon>
        <taxon>rosids</taxon>
        <taxon>fabids</taxon>
        <taxon>Malpighiales</taxon>
        <taxon>Euphorbiaceae</taxon>
        <taxon>Crotonoideae</taxon>
        <taxon>Micrandreae</taxon>
        <taxon>Hevea</taxon>
    </lineage>
</organism>
<name>A0A6A6MM36_HEVBR</name>
<comment type="caution">
    <text evidence="2">The sequence shown here is derived from an EMBL/GenBank/DDBJ whole genome shotgun (WGS) entry which is preliminary data.</text>
</comment>
<dbReference type="PANTHER" id="PTHR31558:SF16">
    <property type="entry name" value="FAMILY PROTEIN, PUTATIVE (DUF1336)-RELATED"/>
    <property type="match status" value="1"/>
</dbReference>
<proteinExistence type="predicted"/>
<evidence type="ECO:0000313" key="3">
    <source>
        <dbReference type="Proteomes" id="UP000467840"/>
    </source>
</evidence>
<sequence length="583" mass="66018">MDGTFYKDDVLMLTGLRNQLIIMGGCVSTPPKRVKTVARKKHLRRFGKRHVKISSSHDENKIVSGDTGCVTDFAVSQFVHVDFENGKTASFRRSGASNSTYHLKQMQWHLSQVDFDGVCQEEAWFDSVSILESESDDEFSSVLGDCFSSVSSAVGNISNGQVLQYESSSCFVDGRGKYQECHKSYMKIDGHRISRDESMESKGFAVIGTQGYELPLLGKAEENRRKKLLDNYGSFKGSIEDRRDSQEITLKSGLPLLVPSVSFNDKVLNASAPKKKLAVFRLSFKRKSCDGDEINEHCASKRFLYRPKAGFIIPRCMGEKSTTGCWCEIPPSNFKLRGDTYFKDKRKCPAPNYSLYTPIGVDLFICPRKVNHIAQHLELPNVKAEGKIPPLLIVNIQLPTYPAAMFLGDSDGEGMSLVMYFKVSENWEKEISSQCQDNIKRLVEDEMEKVKGFAKESSVPFRERLKIMASLVNPEDLNLSSTEKKLVNAYNEKPVLSRPQHEFYKGPNYFEIDLDIHRFSYISRKGLESFRDRLKNGIIDLGLTIQAQKQEELPEQVLCCLRLSKIDFEDHGQIPTLMTLEDN</sequence>
<dbReference type="Pfam" id="PF07059">
    <property type="entry name" value="EDR2_C"/>
    <property type="match status" value="1"/>
</dbReference>
<evidence type="ECO:0000259" key="1">
    <source>
        <dbReference type="Pfam" id="PF07059"/>
    </source>
</evidence>
<dbReference type="PANTHER" id="PTHR31558">
    <property type="entry name" value="CW14 PROTEIN"/>
    <property type="match status" value="1"/>
</dbReference>
<reference evidence="2 3" key="1">
    <citation type="journal article" date="2020" name="Mol. Plant">
        <title>The Chromosome-Based Rubber Tree Genome Provides New Insights into Spurge Genome Evolution and Rubber Biosynthesis.</title>
        <authorList>
            <person name="Liu J."/>
            <person name="Shi C."/>
            <person name="Shi C.C."/>
            <person name="Li W."/>
            <person name="Zhang Q.J."/>
            <person name="Zhang Y."/>
            <person name="Li K."/>
            <person name="Lu H.F."/>
            <person name="Shi C."/>
            <person name="Zhu S.T."/>
            <person name="Xiao Z.Y."/>
            <person name="Nan H."/>
            <person name="Yue Y."/>
            <person name="Zhu X.G."/>
            <person name="Wu Y."/>
            <person name="Hong X.N."/>
            <person name="Fan G.Y."/>
            <person name="Tong Y."/>
            <person name="Zhang D."/>
            <person name="Mao C.L."/>
            <person name="Liu Y.L."/>
            <person name="Hao S.J."/>
            <person name="Liu W.Q."/>
            <person name="Lv M.Q."/>
            <person name="Zhang H.B."/>
            <person name="Liu Y."/>
            <person name="Hu-Tang G.R."/>
            <person name="Wang J.P."/>
            <person name="Wang J.H."/>
            <person name="Sun Y.H."/>
            <person name="Ni S.B."/>
            <person name="Chen W.B."/>
            <person name="Zhang X.C."/>
            <person name="Jiao Y.N."/>
            <person name="Eichler E.E."/>
            <person name="Li G.H."/>
            <person name="Liu X."/>
            <person name="Gao L.Z."/>
        </authorList>
    </citation>
    <scope>NUCLEOTIDE SEQUENCE [LARGE SCALE GENOMIC DNA]</scope>
    <source>
        <strain evidence="3">cv. GT1</strain>
        <tissue evidence="2">Leaf</tissue>
    </source>
</reference>
<evidence type="ECO:0000313" key="2">
    <source>
        <dbReference type="EMBL" id="KAF2313585.1"/>
    </source>
</evidence>
<accession>A0A6A6MM36</accession>
<protein>
    <recommendedName>
        <fullName evidence="1">Protein ENHANCED DISEASE RESISTANCE 2 C-terminal domain-containing protein</fullName>
    </recommendedName>
</protein>
<feature type="domain" description="Protein ENHANCED DISEASE RESISTANCE 2 C-terminal" evidence="1">
    <location>
        <begin position="326"/>
        <end position="567"/>
    </location>
</feature>